<protein>
    <submittedName>
        <fullName evidence="1">Uncharacterized protein</fullName>
    </submittedName>
</protein>
<accession>A0A9Q1Q4W6</accession>
<comment type="caution">
    <text evidence="1">The sequence shown here is derived from an EMBL/GenBank/DDBJ whole genome shotgun (WGS) entry which is preliminary data.</text>
</comment>
<sequence>MLSNSFRIFFSNDDMEVHREHILEHMHALMNMFFYICMICGLIGGQFEEIQHHKSEKDFMRASAQNSANRANYKKERLHRIESKLLLKRFSNQNLAIQVVGYGGGAKAKDIRGPSLFRVELEEKNEVLIDHVTTVETKKENLRNRVESVKAEIGKSKDWVSKQLKINIPSFANIKNGNPDA</sequence>
<dbReference type="EMBL" id="JAKOGI010000911">
    <property type="protein sequence ID" value="KAJ8429283.1"/>
    <property type="molecule type" value="Genomic_DNA"/>
</dbReference>
<gene>
    <name evidence="1" type="ORF">Cgig2_016321</name>
</gene>
<dbReference type="OrthoDB" id="1302053at2759"/>
<dbReference type="Proteomes" id="UP001153076">
    <property type="component" value="Unassembled WGS sequence"/>
</dbReference>
<evidence type="ECO:0000313" key="2">
    <source>
        <dbReference type="Proteomes" id="UP001153076"/>
    </source>
</evidence>
<organism evidence="1 2">
    <name type="scientific">Carnegiea gigantea</name>
    <dbReference type="NCBI Taxonomy" id="171969"/>
    <lineage>
        <taxon>Eukaryota</taxon>
        <taxon>Viridiplantae</taxon>
        <taxon>Streptophyta</taxon>
        <taxon>Embryophyta</taxon>
        <taxon>Tracheophyta</taxon>
        <taxon>Spermatophyta</taxon>
        <taxon>Magnoliopsida</taxon>
        <taxon>eudicotyledons</taxon>
        <taxon>Gunneridae</taxon>
        <taxon>Pentapetalae</taxon>
        <taxon>Caryophyllales</taxon>
        <taxon>Cactineae</taxon>
        <taxon>Cactaceae</taxon>
        <taxon>Cactoideae</taxon>
        <taxon>Echinocereeae</taxon>
        <taxon>Carnegiea</taxon>
    </lineage>
</organism>
<dbReference type="AlphaFoldDB" id="A0A9Q1Q4W6"/>
<evidence type="ECO:0000313" key="1">
    <source>
        <dbReference type="EMBL" id="KAJ8429283.1"/>
    </source>
</evidence>
<proteinExistence type="predicted"/>
<keyword evidence="2" id="KW-1185">Reference proteome</keyword>
<reference evidence="1" key="1">
    <citation type="submission" date="2022-04" db="EMBL/GenBank/DDBJ databases">
        <title>Carnegiea gigantea Genome sequencing and assembly v2.</title>
        <authorList>
            <person name="Copetti D."/>
            <person name="Sanderson M.J."/>
            <person name="Burquez A."/>
            <person name="Wojciechowski M.F."/>
        </authorList>
    </citation>
    <scope>NUCLEOTIDE SEQUENCE</scope>
    <source>
        <strain evidence="1">SGP5-SGP5p</strain>
        <tissue evidence="1">Aerial part</tissue>
    </source>
</reference>
<name>A0A9Q1Q4W6_9CARY</name>